<gene>
    <name evidence="2" type="ORF">QR680_009871</name>
</gene>
<accession>A0AA39MAI5</accession>
<protein>
    <submittedName>
        <fullName evidence="2">Uncharacterized protein</fullName>
    </submittedName>
</protein>
<dbReference type="Proteomes" id="UP001175271">
    <property type="component" value="Unassembled WGS sequence"/>
</dbReference>
<feature type="region of interest" description="Disordered" evidence="1">
    <location>
        <begin position="225"/>
        <end position="262"/>
    </location>
</feature>
<organism evidence="2 3">
    <name type="scientific">Steinernema hermaphroditum</name>
    <dbReference type="NCBI Taxonomy" id="289476"/>
    <lineage>
        <taxon>Eukaryota</taxon>
        <taxon>Metazoa</taxon>
        <taxon>Ecdysozoa</taxon>
        <taxon>Nematoda</taxon>
        <taxon>Chromadorea</taxon>
        <taxon>Rhabditida</taxon>
        <taxon>Tylenchina</taxon>
        <taxon>Panagrolaimomorpha</taxon>
        <taxon>Strongyloidoidea</taxon>
        <taxon>Steinernematidae</taxon>
        <taxon>Steinernema</taxon>
    </lineage>
</organism>
<feature type="compositionally biased region" description="Basic and acidic residues" evidence="1">
    <location>
        <begin position="94"/>
        <end position="114"/>
    </location>
</feature>
<feature type="compositionally biased region" description="Polar residues" evidence="1">
    <location>
        <begin position="41"/>
        <end position="68"/>
    </location>
</feature>
<feature type="compositionally biased region" description="Acidic residues" evidence="1">
    <location>
        <begin position="25"/>
        <end position="39"/>
    </location>
</feature>
<evidence type="ECO:0000256" key="1">
    <source>
        <dbReference type="SAM" id="MobiDB-lite"/>
    </source>
</evidence>
<evidence type="ECO:0000313" key="2">
    <source>
        <dbReference type="EMBL" id="KAK0426738.1"/>
    </source>
</evidence>
<dbReference type="AlphaFoldDB" id="A0AA39MAI5"/>
<name>A0AA39MAI5_9BILA</name>
<reference evidence="2" key="1">
    <citation type="submission" date="2023-06" db="EMBL/GenBank/DDBJ databases">
        <title>Genomic analysis of the entomopathogenic nematode Steinernema hermaphroditum.</title>
        <authorList>
            <person name="Schwarz E.M."/>
            <person name="Heppert J.K."/>
            <person name="Baniya A."/>
            <person name="Schwartz H.T."/>
            <person name="Tan C.-H."/>
            <person name="Antoshechkin I."/>
            <person name="Sternberg P.W."/>
            <person name="Goodrich-Blair H."/>
            <person name="Dillman A.R."/>
        </authorList>
    </citation>
    <scope>NUCLEOTIDE SEQUENCE</scope>
    <source>
        <strain evidence="2">PS9179</strain>
        <tissue evidence="2">Whole animal</tissue>
    </source>
</reference>
<proteinExistence type="predicted"/>
<sequence>MRNSGGDDFVPSSDEEERGPQYEYISEDEDAEQTTEDESSPSRARQQNDNGAQSAEQRQGNGAQNQIQPPRPSVPLDDDLYNFLYGITPPQNQREVHEEVRGMLESSKGRRQLEELEEIDREFRQVSMPRENRDQPEQNQEFLGGEAEIDVLSRQRPGIAQRWRIRTEISYPAARPPRPPKVPPTQIRILPLRGTSPGPTCSKRISGTQYATLITAAKRVCQNMGGEGAIEEGDPPTEDEGIASQDESDRLTLSARSTASES</sequence>
<dbReference type="EMBL" id="JAUCMV010000001">
    <property type="protein sequence ID" value="KAK0426738.1"/>
    <property type="molecule type" value="Genomic_DNA"/>
</dbReference>
<comment type="caution">
    <text evidence="2">The sequence shown here is derived from an EMBL/GenBank/DDBJ whole genome shotgun (WGS) entry which is preliminary data.</text>
</comment>
<keyword evidence="3" id="KW-1185">Reference proteome</keyword>
<evidence type="ECO:0000313" key="3">
    <source>
        <dbReference type="Proteomes" id="UP001175271"/>
    </source>
</evidence>
<feature type="compositionally biased region" description="Acidic residues" evidence="1">
    <location>
        <begin position="229"/>
        <end position="241"/>
    </location>
</feature>
<feature type="region of interest" description="Disordered" evidence="1">
    <location>
        <begin position="1"/>
        <end position="157"/>
    </location>
</feature>